<evidence type="ECO:0008006" key="3">
    <source>
        <dbReference type="Google" id="ProtNLM"/>
    </source>
</evidence>
<name>A0A0B0EGX8_9BACT</name>
<dbReference type="InterPro" id="IPR022453">
    <property type="entry name" value="Znf_MqsA-type"/>
</dbReference>
<protein>
    <recommendedName>
        <fullName evidence="3">YgiT-type zinc finger domain protein</fullName>
    </recommendedName>
</protein>
<evidence type="ECO:0000313" key="2">
    <source>
        <dbReference type="Proteomes" id="UP000030652"/>
    </source>
</evidence>
<evidence type="ECO:0000313" key="1">
    <source>
        <dbReference type="EMBL" id="KHE92337.1"/>
    </source>
</evidence>
<dbReference type="AlphaFoldDB" id="A0A0B0EGX8"/>
<dbReference type="EMBL" id="JRYO01000135">
    <property type="protein sequence ID" value="KHE92337.1"/>
    <property type="molecule type" value="Genomic_DNA"/>
</dbReference>
<proteinExistence type="predicted"/>
<sequence length="76" mass="8789">MKCAACEQEMVERTAELDLRVDDKLYLVNNVRLEECQNCGEKVVSPEISEEIFNMIKSHNYKLKTMDLPVIELLAN</sequence>
<accession>A0A0B0EGX8</accession>
<dbReference type="NCBIfam" id="TIGR03831">
    <property type="entry name" value="YgiT_finger"/>
    <property type="match status" value="1"/>
</dbReference>
<comment type="caution">
    <text evidence="1">The sequence shown here is derived from an EMBL/GenBank/DDBJ whole genome shotgun (WGS) entry which is preliminary data.</text>
</comment>
<organism evidence="1 2">
    <name type="scientific">Candidatus Scalindua brodae</name>
    <dbReference type="NCBI Taxonomy" id="237368"/>
    <lineage>
        <taxon>Bacteria</taxon>
        <taxon>Pseudomonadati</taxon>
        <taxon>Planctomycetota</taxon>
        <taxon>Candidatus Brocadiia</taxon>
        <taxon>Candidatus Brocadiales</taxon>
        <taxon>Candidatus Scalinduaceae</taxon>
        <taxon>Candidatus Scalindua</taxon>
    </lineage>
</organism>
<dbReference type="eggNOG" id="ENOG502ZQN3">
    <property type="taxonomic scope" value="Bacteria"/>
</dbReference>
<reference evidence="1 2" key="1">
    <citation type="submission" date="2014-10" db="EMBL/GenBank/DDBJ databases">
        <title>Draft genome of anammox bacterium scalindua brodae, obtained using differential coverage binning of sequence data from two enrichment reactors.</title>
        <authorList>
            <person name="Speth D.R."/>
            <person name="Russ L."/>
            <person name="Kartal B."/>
            <person name="Op den Camp H.J."/>
            <person name="Dutilh B.E."/>
            <person name="Jetten M.S."/>
        </authorList>
    </citation>
    <scope>NUCLEOTIDE SEQUENCE [LARGE SCALE GENOMIC DNA]</scope>
    <source>
        <strain evidence="1">RU1</strain>
    </source>
</reference>
<dbReference type="Gene3D" id="3.10.20.860">
    <property type="match status" value="1"/>
</dbReference>
<dbReference type="Proteomes" id="UP000030652">
    <property type="component" value="Unassembled WGS sequence"/>
</dbReference>
<gene>
    <name evidence="1" type="ORF">SCABRO_01894</name>
</gene>